<dbReference type="EMBL" id="CP036280">
    <property type="protein sequence ID" value="QDU70874.1"/>
    <property type="molecule type" value="Genomic_DNA"/>
</dbReference>
<dbReference type="InterPro" id="IPR014027">
    <property type="entry name" value="UDP-Glc/GDP-Man_DH_C"/>
</dbReference>
<evidence type="ECO:0000256" key="1">
    <source>
        <dbReference type="ARBA" id="ARBA00004701"/>
    </source>
</evidence>
<feature type="binding site" evidence="11">
    <location>
        <position position="30"/>
    </location>
    <ligand>
        <name>NAD(+)</name>
        <dbReference type="ChEBI" id="CHEBI:57540"/>
    </ligand>
</feature>
<dbReference type="Gene3D" id="1.20.5.100">
    <property type="entry name" value="Cytochrome c1, transmembrane anchor, C-terminal"/>
    <property type="match status" value="1"/>
</dbReference>
<evidence type="ECO:0000313" key="14">
    <source>
        <dbReference type="Proteomes" id="UP000320386"/>
    </source>
</evidence>
<dbReference type="PIRSF" id="PIRSF500134">
    <property type="entry name" value="UDPglc_DH_bac"/>
    <property type="match status" value="1"/>
</dbReference>
<dbReference type="UniPathway" id="UPA00038">
    <property type="reaction ID" value="UER00491"/>
</dbReference>
<dbReference type="RefSeq" id="WP_145445014.1">
    <property type="nucleotide sequence ID" value="NZ_CP036280.1"/>
</dbReference>
<accession>A0A518BVA5</accession>
<dbReference type="GO" id="GO:0003979">
    <property type="term" value="F:UDP-glucose 6-dehydrogenase activity"/>
    <property type="evidence" value="ECO:0007669"/>
    <property type="project" value="UniProtKB-EC"/>
</dbReference>
<feature type="binding site" evidence="10">
    <location>
        <position position="217"/>
    </location>
    <ligand>
        <name>substrate</name>
    </ligand>
</feature>
<dbReference type="PIRSF" id="PIRSF000124">
    <property type="entry name" value="UDPglc_GDPman_dh"/>
    <property type="match status" value="1"/>
</dbReference>
<dbReference type="Pfam" id="PF00984">
    <property type="entry name" value="UDPG_MGDP_dh"/>
    <property type="match status" value="1"/>
</dbReference>
<dbReference type="SMART" id="SM00984">
    <property type="entry name" value="UDPG_MGDP_dh_C"/>
    <property type="match status" value="1"/>
</dbReference>
<feature type="active site" description="Nucleophile" evidence="9">
    <location>
        <position position="273"/>
    </location>
</feature>
<dbReference type="InterPro" id="IPR036220">
    <property type="entry name" value="UDP-Glc/GDP-Man_DH_C_sf"/>
</dbReference>
<keyword evidence="14" id="KW-1185">Reference proteome</keyword>
<keyword evidence="6 8" id="KW-0520">NAD</keyword>
<dbReference type="Gene3D" id="3.40.50.720">
    <property type="entry name" value="NAD(P)-binding Rossmann-like Domain"/>
    <property type="match status" value="2"/>
</dbReference>
<dbReference type="InterPro" id="IPR028357">
    <property type="entry name" value="UDPglc_DH_bac"/>
</dbReference>
<evidence type="ECO:0000256" key="3">
    <source>
        <dbReference type="ARBA" id="ARBA00012954"/>
    </source>
</evidence>
<dbReference type="NCBIfam" id="TIGR03026">
    <property type="entry name" value="NDP-sugDHase"/>
    <property type="match status" value="1"/>
</dbReference>
<dbReference type="AlphaFoldDB" id="A0A518BVA5"/>
<feature type="binding site" evidence="11">
    <location>
        <position position="133"/>
    </location>
    <ligand>
        <name>NAD(+)</name>
        <dbReference type="ChEBI" id="CHEBI:57540"/>
    </ligand>
</feature>
<comment type="catalytic activity">
    <reaction evidence="7 8">
        <text>UDP-alpha-D-glucose + 2 NAD(+) + H2O = UDP-alpha-D-glucuronate + 2 NADH + 3 H(+)</text>
        <dbReference type="Rhea" id="RHEA:23596"/>
        <dbReference type="ChEBI" id="CHEBI:15377"/>
        <dbReference type="ChEBI" id="CHEBI:15378"/>
        <dbReference type="ChEBI" id="CHEBI:57540"/>
        <dbReference type="ChEBI" id="CHEBI:57945"/>
        <dbReference type="ChEBI" id="CHEBI:58052"/>
        <dbReference type="ChEBI" id="CHEBI:58885"/>
        <dbReference type="EC" id="1.1.1.22"/>
    </reaction>
</comment>
<dbReference type="SUPFAM" id="SSF51735">
    <property type="entry name" value="NAD(P)-binding Rossmann-fold domains"/>
    <property type="match status" value="1"/>
</dbReference>
<dbReference type="InterPro" id="IPR036291">
    <property type="entry name" value="NAD(P)-bd_dom_sf"/>
</dbReference>
<dbReference type="Pfam" id="PF03720">
    <property type="entry name" value="UDPG_MGDP_dh_C"/>
    <property type="match status" value="1"/>
</dbReference>
<feature type="binding site" evidence="10">
    <location>
        <begin position="162"/>
        <end position="165"/>
    </location>
    <ligand>
        <name>substrate</name>
    </ligand>
</feature>
<evidence type="ECO:0000256" key="5">
    <source>
        <dbReference type="ARBA" id="ARBA00023002"/>
    </source>
</evidence>
<evidence type="ECO:0000256" key="11">
    <source>
        <dbReference type="PIRSR" id="PIRSR500134-3"/>
    </source>
</evidence>
<feature type="binding site" evidence="10">
    <location>
        <position position="270"/>
    </location>
    <ligand>
        <name>substrate</name>
    </ligand>
</feature>
<feature type="binding site" evidence="11">
    <location>
        <position position="35"/>
    </location>
    <ligand>
        <name>NAD(+)</name>
        <dbReference type="ChEBI" id="CHEBI:57540"/>
    </ligand>
</feature>
<evidence type="ECO:0000256" key="6">
    <source>
        <dbReference type="ARBA" id="ARBA00023027"/>
    </source>
</evidence>
<dbReference type="GO" id="GO:0051287">
    <property type="term" value="F:NAD binding"/>
    <property type="evidence" value="ECO:0007669"/>
    <property type="project" value="InterPro"/>
</dbReference>
<dbReference type="InterPro" id="IPR014026">
    <property type="entry name" value="UDP-Glc/GDP-Man_DH_dimer"/>
</dbReference>
<evidence type="ECO:0000256" key="7">
    <source>
        <dbReference type="ARBA" id="ARBA00047473"/>
    </source>
</evidence>
<dbReference type="Pfam" id="PF03721">
    <property type="entry name" value="UDPG_MGDP_dh_N"/>
    <property type="match status" value="1"/>
</dbReference>
<dbReference type="InterPro" id="IPR001732">
    <property type="entry name" value="UDP-Glc/GDP-Man_DH_N"/>
</dbReference>
<feature type="domain" description="UDP-glucose/GDP-mannose dehydrogenase C-terminal" evidence="12">
    <location>
        <begin position="332"/>
        <end position="434"/>
    </location>
</feature>
<dbReference type="SUPFAM" id="SSF48179">
    <property type="entry name" value="6-phosphogluconate dehydrogenase C-terminal domain-like"/>
    <property type="match status" value="1"/>
</dbReference>
<comment type="similarity">
    <text evidence="2 8">Belongs to the UDP-glucose/GDP-mannose dehydrogenase family.</text>
</comment>
<gene>
    <name evidence="13" type="primary">tuaD</name>
    <name evidence="13" type="ORF">Pan265_07150</name>
</gene>
<evidence type="ECO:0000256" key="4">
    <source>
        <dbReference type="ARBA" id="ARBA00015132"/>
    </source>
</evidence>
<feature type="binding site" evidence="11">
    <location>
        <position position="165"/>
    </location>
    <ligand>
        <name>NAD(+)</name>
        <dbReference type="ChEBI" id="CHEBI:57540"/>
    </ligand>
</feature>
<sequence length="454" mass="48600">MRITMVGTGYVGLVTGTCLSNTGNDVTCLDVDPAKIEKLNRGESPIYEPGLDELLERNKAAGRLAFTLDKAAAYGPAEVIFICVGTPSDEQGRADLKYVLAAARDIGDAIESAEGPTGLGASDKAKIVIVKSTVPVGTNAKVRAEIASRTSKPFHMASNPEFLKEGAAINDFNKPDRVVLGVDSEDAGSRLRDLYAPFVRQGNPIFTMDIPSAEMVKYASNAMLATKISFINEIAGLCELYGADVDEVRRGMCADARIGNKFLYPGLGYGGSCFPKDVLACISMGDEVNRPTDLLAAVHKVNQDQRIRFLEKVDAHFGSGSGPADLSGMRIGVWGIAFKPGTDDIREAPSITLMKALLERGAEVVAHDPVAFETCRGVMGDSITYAGGMLDVVEGADALLVCTDWDEYKHPDFGAIRAKMRAPVVFDGRNLYRPASMREAGFVYHSVGREAVTG</sequence>
<evidence type="ECO:0000256" key="9">
    <source>
        <dbReference type="PIRSR" id="PIRSR500134-1"/>
    </source>
</evidence>
<feature type="binding site" evidence="11">
    <location>
        <position position="86"/>
    </location>
    <ligand>
        <name>NAD(+)</name>
        <dbReference type="ChEBI" id="CHEBI:57540"/>
    </ligand>
</feature>
<organism evidence="13 14">
    <name type="scientific">Mucisphaera calidilacus</name>
    <dbReference type="NCBI Taxonomy" id="2527982"/>
    <lineage>
        <taxon>Bacteria</taxon>
        <taxon>Pseudomonadati</taxon>
        <taxon>Planctomycetota</taxon>
        <taxon>Phycisphaerae</taxon>
        <taxon>Phycisphaerales</taxon>
        <taxon>Phycisphaeraceae</taxon>
        <taxon>Mucisphaera</taxon>
    </lineage>
</organism>
<keyword evidence="5 8" id="KW-0560">Oxidoreductase</keyword>
<dbReference type="GO" id="GO:0000271">
    <property type="term" value="P:polysaccharide biosynthetic process"/>
    <property type="evidence" value="ECO:0007669"/>
    <property type="project" value="InterPro"/>
</dbReference>
<dbReference type="InterPro" id="IPR017476">
    <property type="entry name" value="UDP-Glc/GDP-Man"/>
</dbReference>
<dbReference type="PANTHER" id="PTHR43750">
    <property type="entry name" value="UDP-GLUCOSE 6-DEHYDROGENASE TUAD"/>
    <property type="match status" value="1"/>
</dbReference>
<feature type="binding site" evidence="11">
    <location>
        <position position="346"/>
    </location>
    <ligand>
        <name>NAD(+)</name>
        <dbReference type="ChEBI" id="CHEBI:57540"/>
    </ligand>
</feature>
<feature type="binding site" evidence="10">
    <location>
        <position position="339"/>
    </location>
    <ligand>
        <name>substrate</name>
    </ligand>
</feature>
<dbReference type="OrthoDB" id="9803238at2"/>
<proteinExistence type="inferred from homology"/>
<feature type="binding site" evidence="11">
    <location>
        <position position="276"/>
    </location>
    <ligand>
        <name>NAD(+)</name>
        <dbReference type="ChEBI" id="CHEBI:57540"/>
    </ligand>
</feature>
<dbReference type="Proteomes" id="UP000320386">
    <property type="component" value="Chromosome"/>
</dbReference>
<dbReference type="SUPFAM" id="SSF52413">
    <property type="entry name" value="UDP-glucose/GDP-mannose dehydrogenase C-terminal domain"/>
    <property type="match status" value="1"/>
</dbReference>
<dbReference type="EC" id="1.1.1.22" evidence="3 8"/>
<dbReference type="KEGG" id="mcad:Pan265_07150"/>
<evidence type="ECO:0000256" key="2">
    <source>
        <dbReference type="ARBA" id="ARBA00006601"/>
    </source>
</evidence>
<evidence type="ECO:0000313" key="13">
    <source>
        <dbReference type="EMBL" id="QDU70874.1"/>
    </source>
</evidence>
<feature type="binding site" evidence="10">
    <location>
        <begin position="262"/>
        <end position="266"/>
    </location>
    <ligand>
        <name>substrate</name>
    </ligand>
</feature>
<evidence type="ECO:0000256" key="10">
    <source>
        <dbReference type="PIRSR" id="PIRSR500134-2"/>
    </source>
</evidence>
<dbReference type="PANTHER" id="PTHR43750:SF3">
    <property type="entry name" value="UDP-GLUCOSE 6-DEHYDROGENASE TUAD"/>
    <property type="match status" value="1"/>
</dbReference>
<reference evidence="13 14" key="1">
    <citation type="submission" date="2019-02" db="EMBL/GenBank/DDBJ databases">
        <title>Deep-cultivation of Planctomycetes and their phenomic and genomic characterization uncovers novel biology.</title>
        <authorList>
            <person name="Wiegand S."/>
            <person name="Jogler M."/>
            <person name="Boedeker C."/>
            <person name="Pinto D."/>
            <person name="Vollmers J."/>
            <person name="Rivas-Marin E."/>
            <person name="Kohn T."/>
            <person name="Peeters S.H."/>
            <person name="Heuer A."/>
            <person name="Rast P."/>
            <person name="Oberbeckmann S."/>
            <person name="Bunk B."/>
            <person name="Jeske O."/>
            <person name="Meyerdierks A."/>
            <person name="Storesund J.E."/>
            <person name="Kallscheuer N."/>
            <person name="Luecker S."/>
            <person name="Lage O.M."/>
            <person name="Pohl T."/>
            <person name="Merkel B.J."/>
            <person name="Hornburger P."/>
            <person name="Mueller R.-W."/>
            <person name="Bruemmer F."/>
            <person name="Labrenz M."/>
            <person name="Spormann A.M."/>
            <person name="Op den Camp H."/>
            <person name="Overmann J."/>
            <person name="Amann R."/>
            <person name="Jetten M.S.M."/>
            <person name="Mascher T."/>
            <person name="Medema M.H."/>
            <person name="Devos D.P."/>
            <person name="Kaster A.-K."/>
            <person name="Ovreas L."/>
            <person name="Rohde M."/>
            <person name="Galperin M.Y."/>
            <person name="Jogler C."/>
        </authorList>
    </citation>
    <scope>NUCLEOTIDE SEQUENCE [LARGE SCALE GENOMIC DNA]</scope>
    <source>
        <strain evidence="13 14">Pan265</strain>
    </source>
</reference>
<evidence type="ECO:0000256" key="8">
    <source>
        <dbReference type="PIRNR" id="PIRNR000124"/>
    </source>
</evidence>
<protein>
    <recommendedName>
        <fullName evidence="4 8">UDP-glucose 6-dehydrogenase</fullName>
        <ecNumber evidence="3 8">1.1.1.22</ecNumber>
    </recommendedName>
</protein>
<dbReference type="InterPro" id="IPR008927">
    <property type="entry name" value="6-PGluconate_DH-like_C_sf"/>
</dbReference>
<evidence type="ECO:0000259" key="12">
    <source>
        <dbReference type="SMART" id="SM00984"/>
    </source>
</evidence>
<name>A0A518BVA5_9BACT</name>
<dbReference type="GO" id="GO:0006065">
    <property type="term" value="P:UDP-glucuronate biosynthetic process"/>
    <property type="evidence" value="ECO:0007669"/>
    <property type="project" value="UniProtKB-UniPathway"/>
</dbReference>
<comment type="pathway">
    <text evidence="1">Nucleotide-sugar biosynthesis; UDP-alpha-D-glucuronate biosynthesis; UDP-alpha-D-glucuronate from UDP-alpha-D-glucose: step 1/1.</text>
</comment>